<feature type="compositionally biased region" description="Low complexity" evidence="1">
    <location>
        <begin position="249"/>
        <end position="264"/>
    </location>
</feature>
<name>A0A0D1YB37_9EURO</name>
<feature type="compositionally biased region" description="Polar residues" evidence="1">
    <location>
        <begin position="94"/>
        <end position="103"/>
    </location>
</feature>
<evidence type="ECO:0000256" key="1">
    <source>
        <dbReference type="SAM" id="MobiDB-lite"/>
    </source>
</evidence>
<protein>
    <submittedName>
        <fullName evidence="2">Uncharacterized protein</fullName>
    </submittedName>
</protein>
<dbReference type="EMBL" id="KN846953">
    <property type="protein sequence ID" value="KIV80227.1"/>
    <property type="molecule type" value="Genomic_DNA"/>
</dbReference>
<dbReference type="HOGENOM" id="CLU_556852_0_0_1"/>
<feature type="compositionally biased region" description="Polar residues" evidence="1">
    <location>
        <begin position="157"/>
        <end position="180"/>
    </location>
</feature>
<feature type="region of interest" description="Disordered" evidence="1">
    <location>
        <begin position="145"/>
        <end position="193"/>
    </location>
</feature>
<feature type="region of interest" description="Disordered" evidence="1">
    <location>
        <begin position="216"/>
        <end position="403"/>
    </location>
</feature>
<evidence type="ECO:0000313" key="2">
    <source>
        <dbReference type="EMBL" id="KIV80227.1"/>
    </source>
</evidence>
<feature type="compositionally biased region" description="Pro residues" evidence="1">
    <location>
        <begin position="381"/>
        <end position="391"/>
    </location>
</feature>
<dbReference type="OrthoDB" id="5418627at2759"/>
<organism evidence="2 3">
    <name type="scientific">Exophiala sideris</name>
    <dbReference type="NCBI Taxonomy" id="1016849"/>
    <lineage>
        <taxon>Eukaryota</taxon>
        <taxon>Fungi</taxon>
        <taxon>Dikarya</taxon>
        <taxon>Ascomycota</taxon>
        <taxon>Pezizomycotina</taxon>
        <taxon>Eurotiomycetes</taxon>
        <taxon>Chaetothyriomycetidae</taxon>
        <taxon>Chaetothyriales</taxon>
        <taxon>Herpotrichiellaceae</taxon>
        <taxon>Exophiala</taxon>
    </lineage>
</organism>
<feature type="compositionally biased region" description="Basic and acidic residues" evidence="1">
    <location>
        <begin position="349"/>
        <end position="360"/>
    </location>
</feature>
<feature type="compositionally biased region" description="Low complexity" evidence="1">
    <location>
        <begin position="309"/>
        <end position="318"/>
    </location>
</feature>
<feature type="compositionally biased region" description="Basic and acidic residues" evidence="1">
    <location>
        <begin position="227"/>
        <end position="245"/>
    </location>
</feature>
<sequence>MYRHSAQVKCVSRNALPSPDNTSDSEYEIVDILEQKRRQLDEEVAKFKAAKDREFRDFEKDLRSRRRSRGSCETSPTKSSSSSITNSSVLNLLGSVQNGSTNGWVGRKPKRSSGEGVGEKLTKSVPLSKPTLSLDKLNITGNLPPVHALGTPPTPSFLPNRSLSNGSATSTPPRSGNNQQPPTPGTDRTRTDSFAGVFTPVYLPLLDSREQPAVLASPQLLTPNDEEEKRLQLDAESKKEAERQKAKIQSSQSLPPQPVSPTVVATKRTNSDPQIPSTSLPSALRTSNGSHSYKKKHVTFQLSDSKVVEPSSSYEESPGGFGSTPTKDKELRFQQTVEDVDGEIEVEQVEDKDTSPEGKGRRPKTLRERRRGKNGRFLSPMPSPLPSPAPSPTINGDNILLASPEESGFSGGLVSSEDGGSGVGFFELDEELASPGIREKPFDAEMEAGTLEDVDLNEKVEKDKDELQSGSFTAGSVPINIVRPSGMMTPSWVGSFGH</sequence>
<feature type="compositionally biased region" description="Basic residues" evidence="1">
    <location>
        <begin position="361"/>
        <end position="374"/>
    </location>
</feature>
<feature type="compositionally biased region" description="Polar residues" evidence="1">
    <location>
        <begin position="267"/>
        <end position="291"/>
    </location>
</feature>
<feature type="region of interest" description="Disordered" evidence="1">
    <location>
        <begin position="1"/>
        <end position="25"/>
    </location>
</feature>
<reference evidence="2 3" key="1">
    <citation type="submission" date="2015-01" db="EMBL/GenBank/DDBJ databases">
        <title>The Genome Sequence of Exophiala sideris CBS121828.</title>
        <authorList>
            <consortium name="The Broad Institute Genomics Platform"/>
            <person name="Cuomo C."/>
            <person name="de Hoog S."/>
            <person name="Gorbushina A."/>
            <person name="Stielow B."/>
            <person name="Teixiera M."/>
            <person name="Abouelleil A."/>
            <person name="Chapman S.B."/>
            <person name="Priest M."/>
            <person name="Young S.K."/>
            <person name="Wortman J."/>
            <person name="Nusbaum C."/>
            <person name="Birren B."/>
        </authorList>
    </citation>
    <scope>NUCLEOTIDE SEQUENCE [LARGE SCALE GENOMIC DNA]</scope>
    <source>
        <strain evidence="2 3">CBS 121828</strain>
    </source>
</reference>
<dbReference type="AlphaFoldDB" id="A0A0D1YB37"/>
<gene>
    <name evidence="2" type="ORF">PV11_07742</name>
</gene>
<feature type="compositionally biased region" description="Acidic residues" evidence="1">
    <location>
        <begin position="338"/>
        <end position="348"/>
    </location>
</feature>
<proteinExistence type="predicted"/>
<feature type="compositionally biased region" description="Low complexity" evidence="1">
    <location>
        <begin position="71"/>
        <end position="88"/>
    </location>
</feature>
<dbReference type="Proteomes" id="UP000053599">
    <property type="component" value="Unassembled WGS sequence"/>
</dbReference>
<feature type="region of interest" description="Disordered" evidence="1">
    <location>
        <begin position="56"/>
        <end position="124"/>
    </location>
</feature>
<accession>A0A0D1YB37</accession>
<evidence type="ECO:0000313" key="3">
    <source>
        <dbReference type="Proteomes" id="UP000053599"/>
    </source>
</evidence>